<dbReference type="EMBL" id="JAYMGO010000013">
    <property type="protein sequence ID" value="KAL1263355.1"/>
    <property type="molecule type" value="Genomic_DNA"/>
</dbReference>
<evidence type="ECO:0000313" key="2">
    <source>
        <dbReference type="Proteomes" id="UP001558613"/>
    </source>
</evidence>
<reference evidence="1 2" key="1">
    <citation type="submission" date="2023-09" db="EMBL/GenBank/DDBJ databases">
        <authorList>
            <person name="Wang M."/>
        </authorList>
    </citation>
    <scope>NUCLEOTIDE SEQUENCE [LARGE SCALE GENOMIC DNA]</scope>
    <source>
        <strain evidence="1">GT-2023</strain>
        <tissue evidence="1">Liver</tissue>
    </source>
</reference>
<comment type="caution">
    <text evidence="1">The sequence shown here is derived from an EMBL/GenBank/DDBJ whole genome shotgun (WGS) entry which is preliminary data.</text>
</comment>
<name>A0ABR3MEI5_9TELE</name>
<sequence length="91" mass="10222">MCVRACVCAHAYHRCSRPVPHSQVGFGASRKPKCPRDAACVEWRSAGRSRRTGTSALLARKFYPNRGCQERRRYLQLLPTPRGGHLKKGEA</sequence>
<evidence type="ECO:0000313" key="1">
    <source>
        <dbReference type="EMBL" id="KAL1263355.1"/>
    </source>
</evidence>
<proteinExistence type="predicted"/>
<gene>
    <name evidence="1" type="ORF">QQF64_006094</name>
</gene>
<protein>
    <submittedName>
        <fullName evidence="1">Uncharacterized protein</fullName>
    </submittedName>
</protein>
<dbReference type="Proteomes" id="UP001558613">
    <property type="component" value="Unassembled WGS sequence"/>
</dbReference>
<accession>A0ABR3MEI5</accession>
<keyword evidence="2" id="KW-1185">Reference proteome</keyword>
<organism evidence="1 2">
    <name type="scientific">Cirrhinus molitorella</name>
    <name type="common">mud carp</name>
    <dbReference type="NCBI Taxonomy" id="172907"/>
    <lineage>
        <taxon>Eukaryota</taxon>
        <taxon>Metazoa</taxon>
        <taxon>Chordata</taxon>
        <taxon>Craniata</taxon>
        <taxon>Vertebrata</taxon>
        <taxon>Euteleostomi</taxon>
        <taxon>Actinopterygii</taxon>
        <taxon>Neopterygii</taxon>
        <taxon>Teleostei</taxon>
        <taxon>Ostariophysi</taxon>
        <taxon>Cypriniformes</taxon>
        <taxon>Cyprinidae</taxon>
        <taxon>Labeoninae</taxon>
        <taxon>Labeonini</taxon>
        <taxon>Cirrhinus</taxon>
    </lineage>
</organism>